<reference evidence="3 4" key="1">
    <citation type="submission" date="2019-01" db="EMBL/GenBank/DDBJ databases">
        <title>Filimonas sp. strain TTM-71.</title>
        <authorList>
            <person name="Chen W.-M."/>
        </authorList>
    </citation>
    <scope>NUCLEOTIDE SEQUENCE [LARGE SCALE GENOMIC DNA]</scope>
    <source>
        <strain evidence="3 4">TTM-71</strain>
    </source>
</reference>
<proteinExistence type="predicted"/>
<comment type="caution">
    <text evidence="3">The sequence shown here is derived from an EMBL/GenBank/DDBJ whole genome shotgun (WGS) entry which is preliminary data.</text>
</comment>
<organism evidence="3 4">
    <name type="scientific">Filimonas effusa</name>
    <dbReference type="NCBI Taxonomy" id="2508721"/>
    <lineage>
        <taxon>Bacteria</taxon>
        <taxon>Pseudomonadati</taxon>
        <taxon>Bacteroidota</taxon>
        <taxon>Chitinophagia</taxon>
        <taxon>Chitinophagales</taxon>
        <taxon>Chitinophagaceae</taxon>
        <taxon>Filimonas</taxon>
    </lineage>
</organism>
<dbReference type="PANTHER" id="PTHR43353">
    <property type="entry name" value="SUCCINATE-SEMIALDEHYDE DEHYDROGENASE, MITOCHONDRIAL"/>
    <property type="match status" value="1"/>
</dbReference>
<dbReference type="SUPFAM" id="SSF53720">
    <property type="entry name" value="ALDH-like"/>
    <property type="match status" value="1"/>
</dbReference>
<dbReference type="InterPro" id="IPR044151">
    <property type="entry name" value="ALDH_KGSADH"/>
</dbReference>
<dbReference type="GO" id="GO:0016620">
    <property type="term" value="F:oxidoreductase activity, acting on the aldehyde or oxo group of donors, NAD or NADP as acceptor"/>
    <property type="evidence" value="ECO:0007669"/>
    <property type="project" value="InterPro"/>
</dbReference>
<keyword evidence="1" id="KW-0560">Oxidoreductase</keyword>
<gene>
    <name evidence="3" type="ORF">ESB13_00295</name>
</gene>
<feature type="domain" description="Aldehyde dehydrogenase" evidence="2">
    <location>
        <begin position="6"/>
        <end position="424"/>
    </location>
</feature>
<dbReference type="CDD" id="cd07129">
    <property type="entry name" value="ALDH_KGSADH"/>
    <property type="match status" value="1"/>
</dbReference>
<dbReference type="Proteomes" id="UP000290545">
    <property type="component" value="Unassembled WGS sequence"/>
</dbReference>
<protein>
    <submittedName>
        <fullName evidence="3">Aldehyde dehydrogenase (NADP(+))</fullName>
    </submittedName>
</protein>
<dbReference type="InterPro" id="IPR016162">
    <property type="entry name" value="Ald_DH_N"/>
</dbReference>
<evidence type="ECO:0000313" key="3">
    <source>
        <dbReference type="EMBL" id="RXK87375.1"/>
    </source>
</evidence>
<dbReference type="Pfam" id="PF00171">
    <property type="entry name" value="Aldedh"/>
    <property type="match status" value="1"/>
</dbReference>
<dbReference type="InterPro" id="IPR016161">
    <property type="entry name" value="Ald_DH/histidinol_DH"/>
</dbReference>
<dbReference type="Gene3D" id="3.40.309.10">
    <property type="entry name" value="Aldehyde Dehydrogenase, Chain A, domain 2"/>
    <property type="match status" value="1"/>
</dbReference>
<keyword evidence="4" id="KW-1185">Reference proteome</keyword>
<dbReference type="InterPro" id="IPR016163">
    <property type="entry name" value="Ald_DH_C"/>
</dbReference>
<dbReference type="EMBL" id="SDHZ01000001">
    <property type="protein sequence ID" value="RXK87375.1"/>
    <property type="molecule type" value="Genomic_DNA"/>
</dbReference>
<accession>A0A4Q1DEM0</accession>
<evidence type="ECO:0000313" key="4">
    <source>
        <dbReference type="Proteomes" id="UP000290545"/>
    </source>
</evidence>
<evidence type="ECO:0000256" key="1">
    <source>
        <dbReference type="ARBA" id="ARBA00023002"/>
    </source>
</evidence>
<name>A0A4Q1DEM0_9BACT</name>
<evidence type="ECO:0000259" key="2">
    <source>
        <dbReference type="Pfam" id="PF00171"/>
    </source>
</evidence>
<dbReference type="Gene3D" id="3.40.605.10">
    <property type="entry name" value="Aldehyde Dehydrogenase, Chain A, domain 1"/>
    <property type="match status" value="1"/>
</dbReference>
<dbReference type="AlphaFoldDB" id="A0A4Q1DEM0"/>
<dbReference type="PANTHER" id="PTHR43353:SF3">
    <property type="entry name" value="ALDEHYDE DEHYDROGENASE-RELATED"/>
    <property type="match status" value="1"/>
</dbReference>
<dbReference type="InterPro" id="IPR050740">
    <property type="entry name" value="Aldehyde_DH_Superfamily"/>
</dbReference>
<dbReference type="InterPro" id="IPR015590">
    <property type="entry name" value="Aldehyde_DH_dom"/>
</dbReference>
<sequence>MNEEMTAVDSVMKQAQQAYDVYGALSGAEKAAFLDAIAAAIEARREALVTIAGKETNLPPARLNGELSRTTGQLKLFGQLLREGSWVEAAIDTANATRTPARPDIRKMLVPLGPVVVFGASNFPFAFSTAGGDTASALAAGCPVILKAHSAHAATSAMVFEAITEAIETTGVPEFTVQHVMGRGNTVGKALVQHPLTTAVGFTGSFSGGKALCNYSNEREKPVPVFAEMSSINPVVFFPDTLEKNTAELAKQYAASITLGMGQFCTNPGLLLAIESDALEQFIHLLGAEIAAVAPQKMLHKGICESYNELREGMLTQQGLEVVATAAQDAHDMEALPTLARVKAADFLANPHFSEEVFGPFSLVITCQSREQLKQVLAKLKGQLTTTVMATPADLAEYKDVIKLQQSLAGRIMINNVPTGVEVCAAMVHGGPYPATTDARFTSVGLSSIQRWVRPLCFQNFPDELLPDELKQDNPLSIWRLVDNEWKQ</sequence>
<dbReference type="OrthoDB" id="9770537at2"/>